<evidence type="ECO:0000256" key="1">
    <source>
        <dbReference type="SAM" id="SignalP"/>
    </source>
</evidence>
<feature type="signal peptide" evidence="1">
    <location>
        <begin position="1"/>
        <end position="21"/>
    </location>
</feature>
<feature type="chain" id="PRO_5003167763" evidence="1">
    <location>
        <begin position="22"/>
        <end position="85"/>
    </location>
</feature>
<keyword evidence="1" id="KW-0732">Signal</keyword>
<name>E3CTK8_SCHMD</name>
<sequence>MNLVPILTILCSLCLWLPRNADSMSMQKKLSIPTYWDDIDTSKRNAKRLSVPTYFDDWESRKKRSSAGKRLSVPPYWDEWESQRR</sequence>
<protein>
    <submittedName>
        <fullName evidence="2">EYE53-1</fullName>
    </submittedName>
</protein>
<proteinExistence type="evidence at transcript level"/>
<reference evidence="2" key="2">
    <citation type="journal article" date="2010" name="PLoS Biol.">
        <title>Genome-wide analyses reveal a role for peptide hormones in planarian germline development.</title>
        <authorList>
            <person name="Collins J.J."/>
            <person name="Hou X."/>
            <person name="Romanova E.V."/>
            <person name="Lambrus B.G."/>
            <person name="Miller C.M."/>
            <person name="Saberi A."/>
            <person name="Sweedler J.V."/>
            <person name="Newmark P.A."/>
        </authorList>
    </citation>
    <scope>NUCLEOTIDE SEQUENCE</scope>
</reference>
<dbReference type="EMBL" id="BK007033">
    <property type="protein sequence ID" value="DAA33922.1"/>
    <property type="molecule type" value="mRNA"/>
</dbReference>
<evidence type="ECO:0000313" key="2">
    <source>
        <dbReference type="EMBL" id="DAA33922.1"/>
    </source>
</evidence>
<accession>E3CTK8</accession>
<dbReference type="AlphaFoldDB" id="E3CTK8"/>
<organism evidence="2">
    <name type="scientific">Schmidtea mediterranea</name>
    <name type="common">Freshwater planarian flatworm</name>
    <dbReference type="NCBI Taxonomy" id="79327"/>
    <lineage>
        <taxon>Eukaryota</taxon>
        <taxon>Metazoa</taxon>
        <taxon>Spiralia</taxon>
        <taxon>Lophotrochozoa</taxon>
        <taxon>Platyhelminthes</taxon>
        <taxon>Rhabditophora</taxon>
        <taxon>Seriata</taxon>
        <taxon>Tricladida</taxon>
        <taxon>Continenticola</taxon>
        <taxon>Geoplanoidea</taxon>
        <taxon>Dugesiidae</taxon>
        <taxon>Schmidtea</taxon>
    </lineage>
</organism>
<reference evidence="2" key="1">
    <citation type="submission" date="2009-12" db="EMBL/GenBank/DDBJ databases">
        <authorList>
            <person name="Collins J."/>
            <person name="Hou X."/>
            <person name="Romanova E.V."/>
            <person name="Miller C.M."/>
            <person name="Lambrus B.G."/>
            <person name="Sweedler J.V."/>
            <person name="Newmark P.A."/>
        </authorList>
    </citation>
    <scope>NUCLEOTIDE SEQUENCE</scope>
</reference>